<keyword evidence="1" id="KW-0472">Membrane</keyword>
<feature type="transmembrane region" description="Helical" evidence="1">
    <location>
        <begin position="108"/>
        <end position="135"/>
    </location>
</feature>
<gene>
    <name evidence="3" type="ORF">AAE3_LOCUS11659</name>
</gene>
<dbReference type="Pfam" id="PF20151">
    <property type="entry name" value="DUF6533"/>
    <property type="match status" value="1"/>
</dbReference>
<dbReference type="AlphaFoldDB" id="A0A8S0VTZ7"/>
<dbReference type="OrthoDB" id="3341843at2759"/>
<evidence type="ECO:0000313" key="4">
    <source>
        <dbReference type="Proteomes" id="UP000467700"/>
    </source>
</evidence>
<keyword evidence="1" id="KW-0812">Transmembrane</keyword>
<feature type="domain" description="DUF6533" evidence="2">
    <location>
        <begin position="10"/>
        <end position="54"/>
    </location>
</feature>
<evidence type="ECO:0000256" key="1">
    <source>
        <dbReference type="SAM" id="Phobius"/>
    </source>
</evidence>
<keyword evidence="1" id="KW-1133">Transmembrane helix</keyword>
<accession>A0A8S0VTZ7</accession>
<protein>
    <recommendedName>
        <fullName evidence="2">DUF6533 domain-containing protein</fullName>
    </recommendedName>
</protein>
<organism evidence="3 4">
    <name type="scientific">Cyclocybe aegerita</name>
    <name type="common">Black poplar mushroom</name>
    <name type="synonym">Agrocybe aegerita</name>
    <dbReference type="NCBI Taxonomy" id="1973307"/>
    <lineage>
        <taxon>Eukaryota</taxon>
        <taxon>Fungi</taxon>
        <taxon>Dikarya</taxon>
        <taxon>Basidiomycota</taxon>
        <taxon>Agaricomycotina</taxon>
        <taxon>Agaricomycetes</taxon>
        <taxon>Agaricomycetidae</taxon>
        <taxon>Agaricales</taxon>
        <taxon>Agaricineae</taxon>
        <taxon>Bolbitiaceae</taxon>
        <taxon>Cyclocybe</taxon>
    </lineage>
</organism>
<feature type="transmembrane region" description="Helical" evidence="1">
    <location>
        <begin position="76"/>
        <end position="96"/>
    </location>
</feature>
<reference evidence="3 4" key="1">
    <citation type="submission" date="2020-01" db="EMBL/GenBank/DDBJ databases">
        <authorList>
            <person name="Gupta K D."/>
        </authorList>
    </citation>
    <scope>NUCLEOTIDE SEQUENCE [LARGE SCALE GENOMIC DNA]</scope>
</reference>
<dbReference type="Proteomes" id="UP000467700">
    <property type="component" value="Unassembled WGS sequence"/>
</dbReference>
<feature type="transmembrane region" description="Helical" evidence="1">
    <location>
        <begin position="155"/>
        <end position="176"/>
    </location>
</feature>
<dbReference type="EMBL" id="CACVBS010000078">
    <property type="protein sequence ID" value="CAA7269369.1"/>
    <property type="molecule type" value="Genomic_DNA"/>
</dbReference>
<feature type="transmembrane region" description="Helical" evidence="1">
    <location>
        <begin position="43"/>
        <end position="64"/>
    </location>
</feature>
<feature type="transmembrane region" description="Helical" evidence="1">
    <location>
        <begin position="197"/>
        <end position="217"/>
    </location>
</feature>
<sequence length="283" mass="32169">MSSVRSGRAVIFASLTVMAYDYVCTLEKEINYVWKQPFMMGCLLFYINRYLPFVVLMLAISIMLPDVDPETCYVRFKVICCLVMLSFIVSQIILILRTYAMWGRKRWVLICLLCTGVFCLSPSIVITLAVVVPALHFEPVRIDGPGCRVTAASNLIAVPYLLILISETVVVGLTLVRTYKYLRYSNSTWIHQLHQQGLLFYGYMFIITISNTIYPFLVPSHQKNNLAMIQHMAHSLLCSRVIFLILEQREKLTMTHATTVPNRSLVLSTVMFDGDGDVSLADI</sequence>
<name>A0A8S0VTZ7_CYCAE</name>
<proteinExistence type="predicted"/>
<comment type="caution">
    <text evidence="3">The sequence shown here is derived from an EMBL/GenBank/DDBJ whole genome shotgun (WGS) entry which is preliminary data.</text>
</comment>
<keyword evidence="4" id="KW-1185">Reference proteome</keyword>
<evidence type="ECO:0000313" key="3">
    <source>
        <dbReference type="EMBL" id="CAA7269369.1"/>
    </source>
</evidence>
<dbReference type="InterPro" id="IPR045340">
    <property type="entry name" value="DUF6533"/>
</dbReference>
<evidence type="ECO:0000259" key="2">
    <source>
        <dbReference type="Pfam" id="PF20151"/>
    </source>
</evidence>